<protein>
    <recommendedName>
        <fullName evidence="5">Cellulase</fullName>
    </recommendedName>
</protein>
<dbReference type="EMBL" id="JBEXRX010000090">
    <property type="protein sequence ID" value="MEU0155023.1"/>
    <property type="molecule type" value="Genomic_DNA"/>
</dbReference>
<evidence type="ECO:0000256" key="1">
    <source>
        <dbReference type="SAM" id="MobiDB-lite"/>
    </source>
</evidence>
<evidence type="ECO:0000256" key="2">
    <source>
        <dbReference type="SAM" id="Phobius"/>
    </source>
</evidence>
<keyword evidence="4" id="KW-1185">Reference proteome</keyword>
<feature type="compositionally biased region" description="Pro residues" evidence="1">
    <location>
        <begin position="143"/>
        <end position="161"/>
    </location>
</feature>
<accession>A0ABV2VQF8</accession>
<dbReference type="RefSeq" id="WP_355666655.1">
    <property type="nucleotide sequence ID" value="NZ_JBEXRX010000090.1"/>
</dbReference>
<comment type="caution">
    <text evidence="3">The sequence shown here is derived from an EMBL/GenBank/DDBJ whole genome shotgun (WGS) entry which is preliminary data.</text>
</comment>
<keyword evidence="2" id="KW-0472">Membrane</keyword>
<proteinExistence type="predicted"/>
<feature type="region of interest" description="Disordered" evidence="1">
    <location>
        <begin position="64"/>
        <end position="161"/>
    </location>
</feature>
<feature type="compositionally biased region" description="Pro residues" evidence="1">
    <location>
        <begin position="102"/>
        <end position="134"/>
    </location>
</feature>
<evidence type="ECO:0000313" key="4">
    <source>
        <dbReference type="Proteomes" id="UP001550348"/>
    </source>
</evidence>
<organism evidence="3 4">
    <name type="scientific">Micromonospora fulviviridis</name>
    <dbReference type="NCBI Taxonomy" id="47860"/>
    <lineage>
        <taxon>Bacteria</taxon>
        <taxon>Bacillati</taxon>
        <taxon>Actinomycetota</taxon>
        <taxon>Actinomycetes</taxon>
        <taxon>Micromonosporales</taxon>
        <taxon>Micromonosporaceae</taxon>
        <taxon>Micromonospora</taxon>
    </lineage>
</organism>
<evidence type="ECO:0008006" key="5">
    <source>
        <dbReference type="Google" id="ProtNLM"/>
    </source>
</evidence>
<dbReference type="Proteomes" id="UP001550348">
    <property type="component" value="Unassembled WGS sequence"/>
</dbReference>
<feature type="transmembrane region" description="Helical" evidence="2">
    <location>
        <begin position="42"/>
        <end position="63"/>
    </location>
</feature>
<name>A0ABV2VQF8_9ACTN</name>
<evidence type="ECO:0000313" key="3">
    <source>
        <dbReference type="EMBL" id="MEU0155023.1"/>
    </source>
</evidence>
<keyword evidence="2" id="KW-1133">Transmembrane helix</keyword>
<gene>
    <name evidence="3" type="ORF">ABZ071_24545</name>
</gene>
<feature type="compositionally biased region" description="Pro residues" evidence="1">
    <location>
        <begin position="70"/>
        <end position="86"/>
    </location>
</feature>
<reference evidence="3 4" key="1">
    <citation type="submission" date="2024-06" db="EMBL/GenBank/DDBJ databases">
        <title>The Natural Products Discovery Center: Release of the First 8490 Sequenced Strains for Exploring Actinobacteria Biosynthetic Diversity.</title>
        <authorList>
            <person name="Kalkreuter E."/>
            <person name="Kautsar S.A."/>
            <person name="Yang D."/>
            <person name="Bader C.D."/>
            <person name="Teijaro C.N."/>
            <person name="Fluegel L."/>
            <person name="Davis C.M."/>
            <person name="Simpson J.R."/>
            <person name="Lauterbach L."/>
            <person name="Steele A.D."/>
            <person name="Gui C."/>
            <person name="Meng S."/>
            <person name="Li G."/>
            <person name="Viehrig K."/>
            <person name="Ye F."/>
            <person name="Su P."/>
            <person name="Kiefer A.F."/>
            <person name="Nichols A."/>
            <person name="Cepeda A.J."/>
            <person name="Yan W."/>
            <person name="Fan B."/>
            <person name="Jiang Y."/>
            <person name="Adhikari A."/>
            <person name="Zheng C.-J."/>
            <person name="Schuster L."/>
            <person name="Cowan T.M."/>
            <person name="Smanski M.J."/>
            <person name="Chevrette M.G."/>
            <person name="De Carvalho L.P.S."/>
            <person name="Shen B."/>
        </authorList>
    </citation>
    <scope>NUCLEOTIDE SEQUENCE [LARGE SCALE GENOMIC DNA]</scope>
    <source>
        <strain evidence="3 4">NPDC006286</strain>
    </source>
</reference>
<keyword evidence="2" id="KW-0812">Transmembrane</keyword>
<sequence length="161" mass="15875">MTTPFEDLIRATLSDLAEEAPRVQDQLTPAERRFRNRRRTTLTLGAAGVVAASAIGAPIALAAGGEAPRPAAPPTPAGTTAPPSPAEPTVVPSPSGTATAVPSPPGDPAPPSPSATPPGRPSRPGGPVPSPSGPGDPTAVPSPSGPGEPEPWPIPTPTPRG</sequence>